<dbReference type="Proteomes" id="UP000316851">
    <property type="component" value="Unassembled WGS sequence"/>
</dbReference>
<gene>
    <name evidence="3" type="ORF">FJR74_02655</name>
</gene>
<accession>A0ABY2Z404</accession>
<protein>
    <recommendedName>
        <fullName evidence="5">Variable surface lipoprotein</fullName>
    </recommendedName>
</protein>
<dbReference type="PROSITE" id="PS51257">
    <property type="entry name" value="PROKAR_LIPOPROTEIN"/>
    <property type="match status" value="1"/>
</dbReference>
<keyword evidence="2" id="KW-0732">Signal</keyword>
<comment type="caution">
    <text evidence="3">The sequence shown here is derived from an EMBL/GenBank/DDBJ whole genome shotgun (WGS) entry which is preliminary data.</text>
</comment>
<proteinExistence type="predicted"/>
<dbReference type="EMBL" id="VHHP01000007">
    <property type="protein sequence ID" value="TPR53389.1"/>
    <property type="molecule type" value="Genomic_DNA"/>
</dbReference>
<evidence type="ECO:0000313" key="4">
    <source>
        <dbReference type="Proteomes" id="UP000316851"/>
    </source>
</evidence>
<feature type="compositionally biased region" description="Polar residues" evidence="1">
    <location>
        <begin position="47"/>
        <end position="71"/>
    </location>
</feature>
<evidence type="ECO:0000256" key="1">
    <source>
        <dbReference type="SAM" id="MobiDB-lite"/>
    </source>
</evidence>
<feature type="compositionally biased region" description="Basic and acidic residues" evidence="1">
    <location>
        <begin position="34"/>
        <end position="46"/>
    </location>
</feature>
<sequence length="206" mass="23383">MKKTKKMYWLFSLIPSIAIAPLAISCMQPNDNNKTSEEKETTDQNNKKSYPNNESDNNTNPSSSINTGNDNDNSINFNDKVSGILDSSQLSSIFDILSFKYTEAGEADKFAAKKAFENLITEYYNGIKTEADKSSQFTTITENQEFNKYFVFSNWRTQFFGHPVYYTLRLEGQTPMIYADVRCPDRITNGVMASEGTKKILVESDE</sequence>
<organism evidence="3 4">
    <name type="scientific">Metamycoplasma neophronis</name>
    <dbReference type="NCBI Taxonomy" id="872983"/>
    <lineage>
        <taxon>Bacteria</taxon>
        <taxon>Bacillati</taxon>
        <taxon>Mycoplasmatota</taxon>
        <taxon>Mycoplasmoidales</taxon>
        <taxon>Metamycoplasmataceae</taxon>
        <taxon>Metamycoplasma</taxon>
    </lineage>
</organism>
<feature type="chain" id="PRO_5046839434" description="Variable surface lipoprotein" evidence="2">
    <location>
        <begin position="21"/>
        <end position="206"/>
    </location>
</feature>
<dbReference type="RefSeq" id="WP_140914990.1">
    <property type="nucleotide sequence ID" value="NZ_VHHP01000007.1"/>
</dbReference>
<evidence type="ECO:0000256" key="2">
    <source>
        <dbReference type="SAM" id="SignalP"/>
    </source>
</evidence>
<name>A0ABY2Z404_9BACT</name>
<feature type="signal peptide" evidence="2">
    <location>
        <begin position="1"/>
        <end position="20"/>
    </location>
</feature>
<evidence type="ECO:0008006" key="5">
    <source>
        <dbReference type="Google" id="ProtNLM"/>
    </source>
</evidence>
<evidence type="ECO:0000313" key="3">
    <source>
        <dbReference type="EMBL" id="TPR53389.1"/>
    </source>
</evidence>
<keyword evidence="4" id="KW-1185">Reference proteome</keyword>
<reference evidence="3" key="1">
    <citation type="submission" date="2019-06" db="EMBL/GenBank/DDBJ databases">
        <title>Mycoplasma neophronis type strain whole genome sequence.</title>
        <authorList>
            <person name="Spergser J."/>
        </authorList>
    </citation>
    <scope>NUCLEOTIDE SEQUENCE [LARGE SCALE GENOMIC DNA]</scope>
    <source>
        <strain evidence="3">DSM 24097</strain>
    </source>
</reference>
<feature type="region of interest" description="Disordered" evidence="1">
    <location>
        <begin position="30"/>
        <end position="71"/>
    </location>
</feature>